<accession>A0A8J7WRD5</accession>
<dbReference type="EMBL" id="JAGSXH010000075">
    <property type="protein sequence ID" value="MBS2965255.1"/>
    <property type="molecule type" value="Genomic_DNA"/>
</dbReference>
<dbReference type="Proteomes" id="UP000677913">
    <property type="component" value="Unassembled WGS sequence"/>
</dbReference>
<dbReference type="InterPro" id="IPR011008">
    <property type="entry name" value="Dimeric_a/b-barrel"/>
</dbReference>
<keyword evidence="2" id="KW-0560">Oxidoreductase</keyword>
<dbReference type="Pfam" id="PF03992">
    <property type="entry name" value="ABM"/>
    <property type="match status" value="1"/>
</dbReference>
<evidence type="ECO:0000313" key="2">
    <source>
        <dbReference type="EMBL" id="MBS2965255.1"/>
    </source>
</evidence>
<organism evidence="2 3">
    <name type="scientific">Actinocrinis puniceicyclus</name>
    <dbReference type="NCBI Taxonomy" id="977794"/>
    <lineage>
        <taxon>Bacteria</taxon>
        <taxon>Bacillati</taxon>
        <taxon>Actinomycetota</taxon>
        <taxon>Actinomycetes</taxon>
        <taxon>Catenulisporales</taxon>
        <taxon>Actinospicaceae</taxon>
        <taxon>Actinocrinis</taxon>
    </lineage>
</organism>
<proteinExistence type="predicted"/>
<name>A0A8J7WRD5_9ACTN</name>
<evidence type="ECO:0000259" key="1">
    <source>
        <dbReference type="PROSITE" id="PS51725"/>
    </source>
</evidence>
<dbReference type="SUPFAM" id="SSF54909">
    <property type="entry name" value="Dimeric alpha+beta barrel"/>
    <property type="match status" value="1"/>
</dbReference>
<keyword evidence="3" id="KW-1185">Reference proteome</keyword>
<dbReference type="PROSITE" id="PS51725">
    <property type="entry name" value="ABM"/>
    <property type="match status" value="1"/>
</dbReference>
<comment type="caution">
    <text evidence="2">The sequence shown here is derived from an EMBL/GenBank/DDBJ whole genome shotgun (WGS) entry which is preliminary data.</text>
</comment>
<dbReference type="RefSeq" id="WP_211469612.1">
    <property type="nucleotide sequence ID" value="NZ_JAGSXH010000075.1"/>
</dbReference>
<reference evidence="2" key="1">
    <citation type="submission" date="2021-04" db="EMBL/GenBank/DDBJ databases">
        <title>Genome based classification of Actinospica acidithermotolerans sp. nov., an actinobacterium isolated from an Indonesian hot spring.</title>
        <authorList>
            <person name="Kusuma A.B."/>
            <person name="Putra K.E."/>
            <person name="Nafisah S."/>
            <person name="Loh J."/>
            <person name="Nouioui I."/>
            <person name="Goodfellow M."/>
        </authorList>
    </citation>
    <scope>NUCLEOTIDE SEQUENCE</scope>
    <source>
        <strain evidence="2">DSM 45618</strain>
    </source>
</reference>
<dbReference type="GO" id="GO:0004497">
    <property type="term" value="F:monooxygenase activity"/>
    <property type="evidence" value="ECO:0007669"/>
    <property type="project" value="UniProtKB-KW"/>
</dbReference>
<sequence length="102" mass="11311">MVVEHAELTIAPGREAEFEAAFARGEKAIAQSPGYRWSRLLRQVENPGTYLLLVGWVSLEAHTVEFRGSELFQQWRGAVGEFFAAPPNVTHFGGELAPERLG</sequence>
<dbReference type="AlphaFoldDB" id="A0A8J7WRD5"/>
<protein>
    <submittedName>
        <fullName evidence="2">Antibiotic biosynthesis monooxygenase</fullName>
    </submittedName>
</protein>
<feature type="domain" description="ABM" evidence="1">
    <location>
        <begin position="2"/>
        <end position="92"/>
    </location>
</feature>
<keyword evidence="2" id="KW-0503">Monooxygenase</keyword>
<evidence type="ECO:0000313" key="3">
    <source>
        <dbReference type="Proteomes" id="UP000677913"/>
    </source>
</evidence>
<dbReference type="Gene3D" id="3.30.70.100">
    <property type="match status" value="1"/>
</dbReference>
<dbReference type="InterPro" id="IPR007138">
    <property type="entry name" value="ABM_dom"/>
</dbReference>
<gene>
    <name evidence="2" type="ORF">KGA66_19555</name>
</gene>